<dbReference type="SUPFAM" id="SSF140860">
    <property type="entry name" value="Pseudo ankyrin repeat-like"/>
    <property type="match status" value="1"/>
</dbReference>
<dbReference type="PANTHER" id="PTHR46586">
    <property type="entry name" value="ANKYRIN REPEAT-CONTAINING PROTEIN"/>
    <property type="match status" value="1"/>
</dbReference>
<dbReference type="Proteomes" id="UP000193411">
    <property type="component" value="Unassembled WGS sequence"/>
</dbReference>
<dbReference type="OrthoDB" id="60283at2759"/>
<proteinExistence type="predicted"/>
<keyword evidence="2" id="KW-1185">Reference proteome</keyword>
<reference evidence="1 2" key="1">
    <citation type="submission" date="2016-07" db="EMBL/GenBank/DDBJ databases">
        <title>Pervasive Adenine N6-methylation of Active Genes in Fungi.</title>
        <authorList>
            <consortium name="DOE Joint Genome Institute"/>
            <person name="Mondo S.J."/>
            <person name="Dannebaum R.O."/>
            <person name="Kuo R.C."/>
            <person name="Labutti K."/>
            <person name="Haridas S."/>
            <person name="Kuo A."/>
            <person name="Salamov A."/>
            <person name="Ahrendt S.R."/>
            <person name="Lipzen A."/>
            <person name="Sullivan W."/>
            <person name="Andreopoulos W.B."/>
            <person name="Clum A."/>
            <person name="Lindquist E."/>
            <person name="Daum C."/>
            <person name="Ramamoorthy G.K."/>
            <person name="Gryganskyi A."/>
            <person name="Culley D."/>
            <person name="Magnuson J.K."/>
            <person name="James T.Y."/>
            <person name="O'Malley M.A."/>
            <person name="Stajich J.E."/>
            <person name="Spatafora J.W."/>
            <person name="Visel A."/>
            <person name="Grigoriev I.V."/>
        </authorList>
    </citation>
    <scope>NUCLEOTIDE SEQUENCE [LARGE SCALE GENOMIC DNA]</scope>
    <source>
        <strain evidence="1 2">PL171</strain>
    </source>
</reference>
<dbReference type="InterPro" id="IPR052050">
    <property type="entry name" value="SecEffector_AnkRepeat"/>
</dbReference>
<comment type="caution">
    <text evidence="1">The sequence shown here is derived from an EMBL/GenBank/DDBJ whole genome shotgun (WGS) entry which is preliminary data.</text>
</comment>
<name>A0A1Y2HG71_9FUNG</name>
<accession>A0A1Y2HG71</accession>
<evidence type="ECO:0000313" key="1">
    <source>
        <dbReference type="EMBL" id="ORZ33586.1"/>
    </source>
</evidence>
<organism evidence="1 2">
    <name type="scientific">Catenaria anguillulae PL171</name>
    <dbReference type="NCBI Taxonomy" id="765915"/>
    <lineage>
        <taxon>Eukaryota</taxon>
        <taxon>Fungi</taxon>
        <taxon>Fungi incertae sedis</taxon>
        <taxon>Blastocladiomycota</taxon>
        <taxon>Blastocladiomycetes</taxon>
        <taxon>Blastocladiales</taxon>
        <taxon>Catenariaceae</taxon>
        <taxon>Catenaria</taxon>
    </lineage>
</organism>
<dbReference type="EMBL" id="MCFL01000034">
    <property type="protein sequence ID" value="ORZ33586.1"/>
    <property type="molecule type" value="Genomic_DNA"/>
</dbReference>
<gene>
    <name evidence="1" type="ORF">BCR44DRAFT_41884</name>
</gene>
<sequence>MPHLIAQRKPASAPDVPRELQEGILLMAAALLSAARQSGSTPTAVPTTVIVSNGLPSRDDIDRSLASIALALPCMAPDLCFVIYTTASACSIDECCRRGDLALLQWWHRLESPSLPPSGKLHSHAPRCRRRQTQIHYSQQAMTLATSGNHVHVLDWWHSNATSWVMKFEKRLLDGAARRAHLPAIQWWFRNKFASPFHPAWDFRAQGVLREAVENGHWEIVEWWIETGMTVEPLGEIMVDFVKANPQALQRMLSWLQNSGFGDKVFESKSDYLALLGIASSTSRVAASLFPTGACATGEAETALGSPPSRRHVV</sequence>
<dbReference type="PANTHER" id="PTHR46586:SF3">
    <property type="entry name" value="ANKYRIN REPEAT-CONTAINING PROTEIN"/>
    <property type="match status" value="1"/>
</dbReference>
<evidence type="ECO:0000313" key="2">
    <source>
        <dbReference type="Proteomes" id="UP000193411"/>
    </source>
</evidence>
<protein>
    <submittedName>
        <fullName evidence="1">Uncharacterized protein</fullName>
    </submittedName>
</protein>
<dbReference type="AlphaFoldDB" id="A0A1Y2HG71"/>